<dbReference type="EMBL" id="CDMG01000002">
    <property type="protein sequence ID" value="CRF51957.1"/>
    <property type="molecule type" value="Genomic_DNA"/>
</dbReference>
<gene>
    <name evidence="1" type="ORF">HAL07_00830</name>
</gene>
<proteinExistence type="predicted"/>
<sequence>MRALQSLSALVFFKAKKFNFFALQDLKKQKFVCVYTG</sequence>
<name>A0A0K2Y0V5_9HELI</name>
<dbReference type="AlphaFoldDB" id="A0A0K2Y0V5"/>
<dbReference type="Proteomes" id="UP000043437">
    <property type="component" value="Unassembled WGS sequence"/>
</dbReference>
<organism evidence="1 2">
    <name type="scientific">Helicobacter ailurogastricus</name>
    <dbReference type="NCBI Taxonomy" id="1578720"/>
    <lineage>
        <taxon>Bacteria</taxon>
        <taxon>Pseudomonadati</taxon>
        <taxon>Campylobacterota</taxon>
        <taxon>Epsilonproteobacteria</taxon>
        <taxon>Campylobacterales</taxon>
        <taxon>Helicobacteraceae</taxon>
        <taxon>Helicobacter</taxon>
    </lineage>
</organism>
<evidence type="ECO:0000313" key="2">
    <source>
        <dbReference type="Proteomes" id="UP000043437"/>
    </source>
</evidence>
<protein>
    <submittedName>
        <fullName evidence="1">Uncharacterized protein</fullName>
    </submittedName>
</protein>
<accession>A0A0K2Y0V5</accession>
<evidence type="ECO:0000313" key="1">
    <source>
        <dbReference type="EMBL" id="CRF51957.1"/>
    </source>
</evidence>
<reference evidence="2" key="1">
    <citation type="submission" date="2014-12" db="EMBL/GenBank/DDBJ databases">
        <authorList>
            <person name="Jaenicke S."/>
        </authorList>
    </citation>
    <scope>NUCLEOTIDE SEQUENCE [LARGE SCALE GENOMIC DNA]</scope>
</reference>